<name>A0ABN7K1C8_9HYPH</name>
<dbReference type="EMBL" id="CABFWF030000018">
    <property type="protein sequence ID" value="CAD7053875.1"/>
    <property type="molecule type" value="Genomic_DNA"/>
</dbReference>
<comment type="caution">
    <text evidence="15">The sequence shown here is derived from an EMBL/GenBank/DDBJ whole genome shotgun (WGS) entry which is preliminary data.</text>
</comment>
<evidence type="ECO:0000256" key="8">
    <source>
        <dbReference type="ARBA" id="ARBA00023186"/>
    </source>
</evidence>
<dbReference type="InterPro" id="IPR052029">
    <property type="entry name" value="PpiD_chaperone"/>
</dbReference>
<dbReference type="PANTHER" id="PTHR47529">
    <property type="entry name" value="PEPTIDYL-PROLYL CIS-TRANS ISOMERASE D"/>
    <property type="match status" value="1"/>
</dbReference>
<keyword evidence="8" id="KW-0143">Chaperone</keyword>
<dbReference type="Pfam" id="PF13624">
    <property type="entry name" value="SurA_N_3"/>
    <property type="match status" value="1"/>
</dbReference>
<dbReference type="InterPro" id="IPR046357">
    <property type="entry name" value="PPIase_dom_sf"/>
</dbReference>
<keyword evidence="3" id="KW-1003">Cell membrane</keyword>
<evidence type="ECO:0000256" key="9">
    <source>
        <dbReference type="ARBA" id="ARBA00030642"/>
    </source>
</evidence>
<keyword evidence="4" id="KW-0997">Cell inner membrane</keyword>
<dbReference type="InterPro" id="IPR027304">
    <property type="entry name" value="Trigger_fact/SurA_dom_sf"/>
</dbReference>
<evidence type="ECO:0000256" key="5">
    <source>
        <dbReference type="ARBA" id="ARBA00022692"/>
    </source>
</evidence>
<keyword evidence="15" id="KW-0413">Isomerase</keyword>
<evidence type="ECO:0000313" key="16">
    <source>
        <dbReference type="Proteomes" id="UP000606921"/>
    </source>
</evidence>
<keyword evidence="16" id="KW-1185">Reference proteome</keyword>
<proteinExistence type="inferred from homology"/>
<dbReference type="Proteomes" id="UP000606921">
    <property type="component" value="Unassembled WGS sequence"/>
</dbReference>
<protein>
    <recommendedName>
        <fullName evidence="2">Parvulin-like PPIase</fullName>
    </recommendedName>
    <alternativeName>
        <fullName evidence="9">Peptidyl-prolyl cis-trans isomerase plp</fullName>
    </alternativeName>
    <alternativeName>
        <fullName evidence="12">Periplasmic chaperone PpiD</fullName>
    </alternativeName>
    <alternativeName>
        <fullName evidence="13">Periplasmic folding chaperone</fullName>
    </alternativeName>
    <alternativeName>
        <fullName evidence="10">Rotamase plp</fullName>
    </alternativeName>
</protein>
<evidence type="ECO:0000256" key="12">
    <source>
        <dbReference type="ARBA" id="ARBA00040743"/>
    </source>
</evidence>
<dbReference type="InterPro" id="IPR000297">
    <property type="entry name" value="PPIase_PpiC"/>
</dbReference>
<dbReference type="SUPFAM" id="SSF54534">
    <property type="entry name" value="FKBP-like"/>
    <property type="match status" value="1"/>
</dbReference>
<feature type="domain" description="PpiC" evidence="14">
    <location>
        <begin position="247"/>
        <end position="369"/>
    </location>
</feature>
<evidence type="ECO:0000259" key="14">
    <source>
        <dbReference type="Pfam" id="PF13145"/>
    </source>
</evidence>
<dbReference type="SUPFAM" id="SSF109998">
    <property type="entry name" value="Triger factor/SurA peptide-binding domain-like"/>
    <property type="match status" value="1"/>
</dbReference>
<dbReference type="GO" id="GO:0016853">
    <property type="term" value="F:isomerase activity"/>
    <property type="evidence" value="ECO:0007669"/>
    <property type="project" value="UniProtKB-KW"/>
</dbReference>
<reference evidence="15 16" key="1">
    <citation type="submission" date="2020-11" db="EMBL/GenBank/DDBJ databases">
        <authorList>
            <person name="Lassalle F."/>
        </authorList>
    </citation>
    <scope>NUCLEOTIDE SEQUENCE [LARGE SCALE GENOMIC DNA]</scope>
    <source>
        <strain evidence="15 16">JC140</strain>
    </source>
</reference>
<accession>A0ABN7K1C8</accession>
<dbReference type="Pfam" id="PF13145">
    <property type="entry name" value="Rotamase_2"/>
    <property type="match status" value="1"/>
</dbReference>
<gene>
    <name evidence="15" type="ORF">REJC140_02057</name>
</gene>
<comment type="subcellular location">
    <subcellularLocation>
        <location evidence="1">Cell inner membrane</location>
        <topology evidence="1">Single-pass type II membrane protein</topology>
        <orientation evidence="1">Periplasmic side</orientation>
    </subcellularLocation>
</comment>
<dbReference type="RefSeq" id="WP_142594009.1">
    <property type="nucleotide sequence ID" value="NZ_CABFWF030000018.1"/>
</dbReference>
<keyword evidence="5" id="KW-0812">Transmembrane</keyword>
<evidence type="ECO:0000256" key="11">
    <source>
        <dbReference type="ARBA" id="ARBA00038408"/>
    </source>
</evidence>
<sequence length="629" mass="68200">MLNSLRNASRSWVAKALLLLLVASFGVWGVSTSLVTTDANTVMTVGDQEVSAQEFAIAYQRQVASLGRQFGMQLTADQARAFGIDQQVYAQLAAGAALDQLSADMGLGLSHDRLATLIAEDPAFQGSNGQFDRNLFSSRLRNAGLREDDYIAERSKVAVRSQIVEAVSDGFKPPQVMLDALKQYRDETRSVDYLLLSNANIDPVKAPADDVLAAWFEGAKARYRAPEYRRFTYVTLQPADIADPSSITDEEARAEYEKRKESFTTRGTRTIEQLTYADREMAEAAVAQLADGSATFDQLVSDQGKTTADVLLGDFTKQNMPDQKLAEAAFAVTGEGGTTPVVDGAFGPVILRVTNIKPESTRTFEEVKEEIREGLALSASSQEVMNVHDRFEDIRASGATLEEAAKELNLKVATVTTDASGNDQQGNKIADLPAADTLLADVYRTEPGSQPLPVSLGNDGYVWFEVEDIIPEREQTLDEVREKVIVDWTAEQQREALAARATELKERVQKGEQLSAVAEELGIAVETKQGVRRNGEDAIFGPEAVTALFAGPVGLVTTAAAADGESRLLIKVTASDQAPADALASDEPLRRMAEAAGDDMLDQMVNRLQNDYGVSINEAVAEQVTGMIR</sequence>
<dbReference type="Gene3D" id="3.10.50.40">
    <property type="match status" value="1"/>
</dbReference>
<organism evidence="15 16">
    <name type="scientific">Pseudorhizobium endolithicum</name>
    <dbReference type="NCBI Taxonomy" id="1191678"/>
    <lineage>
        <taxon>Bacteria</taxon>
        <taxon>Pseudomonadati</taxon>
        <taxon>Pseudomonadota</taxon>
        <taxon>Alphaproteobacteria</taxon>
        <taxon>Hyphomicrobiales</taxon>
        <taxon>Rhizobiaceae</taxon>
        <taxon>Rhizobium/Agrobacterium group</taxon>
        <taxon>Pseudorhizobium</taxon>
    </lineage>
</organism>
<evidence type="ECO:0000313" key="15">
    <source>
        <dbReference type="EMBL" id="CAD7053875.1"/>
    </source>
</evidence>
<keyword evidence="7" id="KW-0472">Membrane</keyword>
<evidence type="ECO:0000256" key="2">
    <source>
        <dbReference type="ARBA" id="ARBA00018370"/>
    </source>
</evidence>
<evidence type="ECO:0000256" key="10">
    <source>
        <dbReference type="ARBA" id="ARBA00031484"/>
    </source>
</evidence>
<comment type="similarity">
    <text evidence="11">Belongs to the PpiD chaperone family.</text>
</comment>
<keyword evidence="6" id="KW-1133">Transmembrane helix</keyword>
<evidence type="ECO:0000256" key="13">
    <source>
        <dbReference type="ARBA" id="ARBA00042775"/>
    </source>
</evidence>
<evidence type="ECO:0000256" key="1">
    <source>
        <dbReference type="ARBA" id="ARBA00004382"/>
    </source>
</evidence>
<evidence type="ECO:0000256" key="7">
    <source>
        <dbReference type="ARBA" id="ARBA00023136"/>
    </source>
</evidence>
<evidence type="ECO:0000256" key="4">
    <source>
        <dbReference type="ARBA" id="ARBA00022519"/>
    </source>
</evidence>
<dbReference type="PANTHER" id="PTHR47529:SF1">
    <property type="entry name" value="PERIPLASMIC CHAPERONE PPID"/>
    <property type="match status" value="1"/>
</dbReference>
<evidence type="ECO:0000256" key="3">
    <source>
        <dbReference type="ARBA" id="ARBA00022475"/>
    </source>
</evidence>
<evidence type="ECO:0000256" key="6">
    <source>
        <dbReference type="ARBA" id="ARBA00022989"/>
    </source>
</evidence>